<organism evidence="1 2">
    <name type="scientific">Amanita muscaria (strain Koide BX008)</name>
    <dbReference type="NCBI Taxonomy" id="946122"/>
    <lineage>
        <taxon>Eukaryota</taxon>
        <taxon>Fungi</taxon>
        <taxon>Dikarya</taxon>
        <taxon>Basidiomycota</taxon>
        <taxon>Agaricomycotina</taxon>
        <taxon>Agaricomycetes</taxon>
        <taxon>Agaricomycetidae</taxon>
        <taxon>Agaricales</taxon>
        <taxon>Pluteineae</taxon>
        <taxon>Amanitaceae</taxon>
        <taxon>Amanita</taxon>
    </lineage>
</organism>
<reference evidence="1 2" key="1">
    <citation type="submission" date="2014-04" db="EMBL/GenBank/DDBJ databases">
        <title>Evolutionary Origins and Diversification of the Mycorrhizal Mutualists.</title>
        <authorList>
            <consortium name="DOE Joint Genome Institute"/>
            <consortium name="Mycorrhizal Genomics Consortium"/>
            <person name="Kohler A."/>
            <person name="Kuo A."/>
            <person name="Nagy L.G."/>
            <person name="Floudas D."/>
            <person name="Copeland A."/>
            <person name="Barry K.W."/>
            <person name="Cichocki N."/>
            <person name="Veneault-Fourrey C."/>
            <person name="LaButti K."/>
            <person name="Lindquist E.A."/>
            <person name="Lipzen A."/>
            <person name="Lundell T."/>
            <person name="Morin E."/>
            <person name="Murat C."/>
            <person name="Riley R."/>
            <person name="Ohm R."/>
            <person name="Sun H."/>
            <person name="Tunlid A."/>
            <person name="Henrissat B."/>
            <person name="Grigoriev I.V."/>
            <person name="Hibbett D.S."/>
            <person name="Martin F."/>
        </authorList>
    </citation>
    <scope>NUCLEOTIDE SEQUENCE [LARGE SCALE GENOMIC DNA]</scope>
    <source>
        <strain evidence="1 2">Koide BX008</strain>
    </source>
</reference>
<proteinExistence type="predicted"/>
<gene>
    <name evidence="1" type="ORF">M378DRAFT_154888</name>
</gene>
<dbReference type="Proteomes" id="UP000054549">
    <property type="component" value="Unassembled WGS sequence"/>
</dbReference>
<protein>
    <submittedName>
        <fullName evidence="1">Uncharacterized protein</fullName>
    </submittedName>
</protein>
<keyword evidence="2" id="KW-1185">Reference proteome</keyword>
<dbReference type="AlphaFoldDB" id="A0A0C2T5U2"/>
<dbReference type="HOGENOM" id="CLU_1824805_0_0_1"/>
<dbReference type="EMBL" id="KN818222">
    <property type="protein sequence ID" value="KIL71340.1"/>
    <property type="molecule type" value="Genomic_DNA"/>
</dbReference>
<evidence type="ECO:0000313" key="1">
    <source>
        <dbReference type="EMBL" id="KIL71340.1"/>
    </source>
</evidence>
<accession>A0A0C2T5U2</accession>
<dbReference type="InParanoid" id="A0A0C2T5U2"/>
<evidence type="ECO:0000313" key="2">
    <source>
        <dbReference type="Proteomes" id="UP000054549"/>
    </source>
</evidence>
<sequence>MIHHLPSSWCQTAVEKHIQQASPGYSALHLAWEQRQNWLLLVLPDLATLLYKPGNCASAAAQTNPMHAQEYSLWRTMENFTSHTRLVNDLFQCQTPTRPFPFVVAGTNNPFPRITDVHRSYLIFWPLLQKSDRLTHAPSGQ</sequence>
<name>A0A0C2T5U2_AMAMK</name>